<feature type="non-terminal residue" evidence="4">
    <location>
        <position position="230"/>
    </location>
</feature>
<protein>
    <recommendedName>
        <fullName evidence="3">DUF1746 domain-containing protein</fullName>
    </recommendedName>
</protein>
<reference evidence="4 5" key="1">
    <citation type="submission" date="2014-04" db="EMBL/GenBank/DDBJ databases">
        <authorList>
            <consortium name="DOE Joint Genome Institute"/>
            <person name="Kuo A."/>
            <person name="Tarkka M."/>
            <person name="Buscot F."/>
            <person name="Kohler A."/>
            <person name="Nagy L.G."/>
            <person name="Floudas D."/>
            <person name="Copeland A."/>
            <person name="Barry K.W."/>
            <person name="Cichocki N."/>
            <person name="Veneault-Fourrey C."/>
            <person name="LaButti K."/>
            <person name="Lindquist E.A."/>
            <person name="Lipzen A."/>
            <person name="Lundell T."/>
            <person name="Morin E."/>
            <person name="Murat C."/>
            <person name="Sun H."/>
            <person name="Tunlid A."/>
            <person name="Henrissat B."/>
            <person name="Grigoriev I.V."/>
            <person name="Hibbett D.S."/>
            <person name="Martin F."/>
            <person name="Nordberg H.P."/>
            <person name="Cantor M.N."/>
            <person name="Hua S.X."/>
        </authorList>
    </citation>
    <scope>NUCLEOTIDE SEQUENCE [LARGE SCALE GENOMIC DNA]</scope>
    <source>
        <strain evidence="4 5">F 1598</strain>
    </source>
</reference>
<evidence type="ECO:0000259" key="3">
    <source>
        <dbReference type="Pfam" id="PF08508"/>
    </source>
</evidence>
<dbReference type="Proteomes" id="UP000054166">
    <property type="component" value="Unassembled WGS sequence"/>
</dbReference>
<dbReference type="InterPro" id="IPR038967">
    <property type="entry name" value="Dsc4-like"/>
</dbReference>
<dbReference type="InParanoid" id="A0A0C3F6A0"/>
<feature type="compositionally biased region" description="Pro residues" evidence="1">
    <location>
        <begin position="142"/>
        <end position="156"/>
    </location>
</feature>
<accession>A0A0C3F6A0</accession>
<reference evidence="5" key="2">
    <citation type="submission" date="2015-01" db="EMBL/GenBank/DDBJ databases">
        <title>Evolutionary Origins and Diversification of the Mycorrhizal Mutualists.</title>
        <authorList>
            <consortium name="DOE Joint Genome Institute"/>
            <consortium name="Mycorrhizal Genomics Consortium"/>
            <person name="Kohler A."/>
            <person name="Kuo A."/>
            <person name="Nagy L.G."/>
            <person name="Floudas D."/>
            <person name="Copeland A."/>
            <person name="Barry K.W."/>
            <person name="Cichocki N."/>
            <person name="Veneault-Fourrey C."/>
            <person name="LaButti K."/>
            <person name="Lindquist E.A."/>
            <person name="Lipzen A."/>
            <person name="Lundell T."/>
            <person name="Morin E."/>
            <person name="Murat C."/>
            <person name="Riley R."/>
            <person name="Ohm R."/>
            <person name="Sun H."/>
            <person name="Tunlid A."/>
            <person name="Henrissat B."/>
            <person name="Grigoriev I.V."/>
            <person name="Hibbett D.S."/>
            <person name="Martin F."/>
        </authorList>
    </citation>
    <scope>NUCLEOTIDE SEQUENCE [LARGE SCALE GENOMIC DNA]</scope>
    <source>
        <strain evidence="5">F 1598</strain>
    </source>
</reference>
<dbReference type="PANTHER" id="PTHR39405:SF1">
    <property type="entry name" value="DSC E3 UBIQUITIN LIGASE COMPLEX SUBUNIT 4"/>
    <property type="match status" value="1"/>
</dbReference>
<keyword evidence="2" id="KW-1133">Transmembrane helix</keyword>
<dbReference type="GO" id="GO:0005783">
    <property type="term" value="C:endoplasmic reticulum"/>
    <property type="evidence" value="ECO:0007669"/>
    <property type="project" value="TreeGrafter"/>
</dbReference>
<feature type="region of interest" description="Disordered" evidence="1">
    <location>
        <begin position="142"/>
        <end position="171"/>
    </location>
</feature>
<keyword evidence="2" id="KW-0472">Membrane</keyword>
<dbReference type="EMBL" id="KN833046">
    <property type="protein sequence ID" value="KIM75461.1"/>
    <property type="molecule type" value="Genomic_DNA"/>
</dbReference>
<dbReference type="Pfam" id="PF08508">
    <property type="entry name" value="DUF1746"/>
    <property type="match status" value="1"/>
</dbReference>
<evidence type="ECO:0000313" key="4">
    <source>
        <dbReference type="EMBL" id="KIM75461.1"/>
    </source>
</evidence>
<feature type="domain" description="DUF1746" evidence="3">
    <location>
        <begin position="15"/>
        <end position="117"/>
    </location>
</feature>
<evidence type="ECO:0000313" key="5">
    <source>
        <dbReference type="Proteomes" id="UP000054166"/>
    </source>
</evidence>
<dbReference type="AlphaFoldDB" id="A0A0C3F6A0"/>
<sequence>MHKRHHAQRQHIIHSLDTLLFQLHTLSFFLSPSLLGFISRLFSQFQCSKPRDIDPSRSLRFWYFVLVFFNFGCIWTHAIEGVSEGRAVVLDFVGQAYKPSKIHLLLLDALILFLQMLLTTIAYETSLFSKISSNTSLTPPIPALPSPFPDSAPPTPLADDPSKSSLPPPISESPYIIDLRLSHVLDRLRNPAPIVSDPSPDELLPFPNTTPWPIPTSLRMLIRARAEVRR</sequence>
<dbReference type="PANTHER" id="PTHR39405">
    <property type="entry name" value="DSC E3 UBIQUITIN LIGASE COMPLEX SUBUNIT 4"/>
    <property type="match status" value="1"/>
</dbReference>
<organism evidence="4 5">
    <name type="scientific">Piloderma croceum (strain F 1598)</name>
    <dbReference type="NCBI Taxonomy" id="765440"/>
    <lineage>
        <taxon>Eukaryota</taxon>
        <taxon>Fungi</taxon>
        <taxon>Dikarya</taxon>
        <taxon>Basidiomycota</taxon>
        <taxon>Agaricomycotina</taxon>
        <taxon>Agaricomycetes</taxon>
        <taxon>Agaricomycetidae</taxon>
        <taxon>Atheliales</taxon>
        <taxon>Atheliaceae</taxon>
        <taxon>Piloderma</taxon>
    </lineage>
</organism>
<dbReference type="OrthoDB" id="5428737at2759"/>
<dbReference type="InterPro" id="IPR013715">
    <property type="entry name" value="DUF1746"/>
</dbReference>
<evidence type="ECO:0000256" key="2">
    <source>
        <dbReference type="SAM" id="Phobius"/>
    </source>
</evidence>
<gene>
    <name evidence="4" type="ORF">PILCRDRAFT_35882</name>
</gene>
<name>A0A0C3F6A0_PILCF</name>
<dbReference type="GO" id="GO:0032933">
    <property type="term" value="P:SREBP signaling pathway"/>
    <property type="evidence" value="ECO:0007669"/>
    <property type="project" value="InterPro"/>
</dbReference>
<keyword evidence="5" id="KW-1185">Reference proteome</keyword>
<feature type="transmembrane region" description="Helical" evidence="2">
    <location>
        <begin position="61"/>
        <end position="82"/>
    </location>
</feature>
<feature type="transmembrane region" description="Helical" evidence="2">
    <location>
        <begin position="102"/>
        <end position="123"/>
    </location>
</feature>
<keyword evidence="2" id="KW-0812">Transmembrane</keyword>
<evidence type="ECO:0000256" key="1">
    <source>
        <dbReference type="SAM" id="MobiDB-lite"/>
    </source>
</evidence>
<proteinExistence type="predicted"/>
<dbReference type="GO" id="GO:0044695">
    <property type="term" value="C:Dsc E3 ubiquitin ligase complex"/>
    <property type="evidence" value="ECO:0007669"/>
    <property type="project" value="InterPro"/>
</dbReference>
<dbReference type="HOGENOM" id="CLU_094671_0_0_1"/>
<feature type="transmembrane region" description="Helical" evidence="2">
    <location>
        <begin position="20"/>
        <end position="41"/>
    </location>
</feature>